<organism evidence="2 3">
    <name type="scientific">Streptomyces azureus</name>
    <dbReference type="NCBI Taxonomy" id="146537"/>
    <lineage>
        <taxon>Bacteria</taxon>
        <taxon>Bacillati</taxon>
        <taxon>Actinomycetota</taxon>
        <taxon>Actinomycetes</taxon>
        <taxon>Kitasatosporales</taxon>
        <taxon>Streptomycetaceae</taxon>
        <taxon>Streptomyces</taxon>
    </lineage>
</organism>
<protein>
    <submittedName>
        <fullName evidence="2">Uncharacterized protein</fullName>
    </submittedName>
</protein>
<evidence type="ECO:0000313" key="2">
    <source>
        <dbReference type="EMBL" id="GAP50607.1"/>
    </source>
</evidence>
<dbReference type="EMBL" id="DF968346">
    <property type="protein sequence ID" value="GAP50607.1"/>
    <property type="molecule type" value="Genomic_DNA"/>
</dbReference>
<proteinExistence type="predicted"/>
<accession>A0A0K8PRV8</accession>
<keyword evidence="3" id="KW-1185">Reference proteome</keyword>
<feature type="region of interest" description="Disordered" evidence="1">
    <location>
        <begin position="62"/>
        <end position="89"/>
    </location>
</feature>
<evidence type="ECO:0000256" key="1">
    <source>
        <dbReference type="SAM" id="MobiDB-lite"/>
    </source>
</evidence>
<gene>
    <name evidence="2" type="ORF">SAZU_5465</name>
</gene>
<dbReference type="PATRIC" id="fig|146537.3.peg.5756"/>
<dbReference type="Proteomes" id="UP000053859">
    <property type="component" value="Unassembled WGS sequence"/>
</dbReference>
<reference evidence="2" key="1">
    <citation type="journal article" date="2015" name="Genome Announc.">
        <title>Draft Genome Sequence of Thiostrepton-Producing Streptomyces azureus ATCC 14921.</title>
        <authorList>
            <person name="Sakihara K."/>
            <person name="Maeda J."/>
            <person name="Tashiro K."/>
            <person name="Fujino Y."/>
            <person name="Kuhara S."/>
            <person name="Ohshima T."/>
            <person name="Ogata S."/>
            <person name="Doi K."/>
        </authorList>
    </citation>
    <scope>NUCLEOTIDE SEQUENCE [LARGE SCALE GENOMIC DNA]</scope>
    <source>
        <strain evidence="2">ATCC14921</strain>
    </source>
</reference>
<evidence type="ECO:0000313" key="3">
    <source>
        <dbReference type="Proteomes" id="UP000053859"/>
    </source>
</evidence>
<name>A0A0K8PRV8_STRAJ</name>
<dbReference type="AlphaFoldDB" id="A0A0K8PRV8"/>
<sequence length="89" mass="9675">MPHHSRMIVLQPVLEVYAPTGYTLWPITEPGQSYGFMPLGGELSAAEVGTAFMRIAECNNVEPEADSRPRKPADPLASFLPGCSPWTTS</sequence>